<sequence length="416" mass="47111">MFSICIVLLIAFLPHCEAPGDDRNSHDEQTSKVKQAASLAAAQKSDLWSSDNPWINFLAGIPEDRAIFRGLQNPAYNVTHYLIRDIFRHVRFILGLPDGDNKGSYEPEGKLCKSIGEKLAEGTPRLTIGDQMNFVKNLTSAVENARDIVSLLEKVLDPSKDPKKLEVQIDYTSLSQMQQIFYLSRALNFITSEHILKKVALIHQMANQSKSKTGGHGNAEWTTVASALGQQTANLSPVNDALNELAPLLEDILEHVQKMTALYIEKFPPKRSIPKMKLPNGDMVDIDNISDFEYKNVADCEEKVRVYGQYLAEIARIHVDLENKVVRFPWEDGQNTTRVRLNHHAYLDKETYSKVYGKVPEPWKEYEHVHSYIDPFDTDPKSTYSLEDGKCIIQWHVSNVSLLVASVINTQFRITV</sequence>
<proteinExistence type="predicted"/>
<keyword evidence="3" id="KW-1185">Reference proteome</keyword>
<name>A0AAD4MQH8_9BILA</name>
<keyword evidence="1" id="KW-0732">Signal</keyword>
<gene>
    <name evidence="2" type="ORF">DdX_15409</name>
</gene>
<evidence type="ECO:0000313" key="3">
    <source>
        <dbReference type="Proteomes" id="UP001201812"/>
    </source>
</evidence>
<dbReference type="Proteomes" id="UP001201812">
    <property type="component" value="Unassembled WGS sequence"/>
</dbReference>
<accession>A0AAD4MQH8</accession>
<evidence type="ECO:0000256" key="1">
    <source>
        <dbReference type="SAM" id="SignalP"/>
    </source>
</evidence>
<feature type="signal peptide" evidence="1">
    <location>
        <begin position="1"/>
        <end position="18"/>
    </location>
</feature>
<organism evidence="2 3">
    <name type="scientific">Ditylenchus destructor</name>
    <dbReference type="NCBI Taxonomy" id="166010"/>
    <lineage>
        <taxon>Eukaryota</taxon>
        <taxon>Metazoa</taxon>
        <taxon>Ecdysozoa</taxon>
        <taxon>Nematoda</taxon>
        <taxon>Chromadorea</taxon>
        <taxon>Rhabditida</taxon>
        <taxon>Tylenchina</taxon>
        <taxon>Tylenchomorpha</taxon>
        <taxon>Sphaerularioidea</taxon>
        <taxon>Anguinidae</taxon>
        <taxon>Anguininae</taxon>
        <taxon>Ditylenchus</taxon>
    </lineage>
</organism>
<comment type="caution">
    <text evidence="2">The sequence shown here is derived from an EMBL/GenBank/DDBJ whole genome shotgun (WGS) entry which is preliminary data.</text>
</comment>
<reference evidence="2" key="1">
    <citation type="submission" date="2022-01" db="EMBL/GenBank/DDBJ databases">
        <title>Genome Sequence Resource for Two Populations of Ditylenchus destructor, the Migratory Endoparasitic Phytonematode.</title>
        <authorList>
            <person name="Zhang H."/>
            <person name="Lin R."/>
            <person name="Xie B."/>
        </authorList>
    </citation>
    <scope>NUCLEOTIDE SEQUENCE</scope>
    <source>
        <strain evidence="2">BazhouSP</strain>
    </source>
</reference>
<evidence type="ECO:0000313" key="2">
    <source>
        <dbReference type="EMBL" id="KAI1702627.1"/>
    </source>
</evidence>
<protein>
    <submittedName>
        <fullName evidence="2">Uncharacterized protein</fullName>
    </submittedName>
</protein>
<dbReference type="EMBL" id="JAKKPZ010000096">
    <property type="protein sequence ID" value="KAI1702627.1"/>
    <property type="molecule type" value="Genomic_DNA"/>
</dbReference>
<feature type="chain" id="PRO_5041940588" evidence="1">
    <location>
        <begin position="19"/>
        <end position="416"/>
    </location>
</feature>
<dbReference type="AlphaFoldDB" id="A0AAD4MQH8"/>